<dbReference type="InterPro" id="IPR050902">
    <property type="entry name" value="ABC_Transporter_SBP"/>
</dbReference>
<dbReference type="InterPro" id="IPR054828">
    <property type="entry name" value="Vit_B12_bind_prot"/>
</dbReference>
<gene>
    <name evidence="3" type="ORF">QQ008_18310</name>
</gene>
<dbReference type="RefSeq" id="WP_346753370.1">
    <property type="nucleotide sequence ID" value="NZ_JAUJEA010000007.1"/>
</dbReference>
<dbReference type="SUPFAM" id="SSF53807">
    <property type="entry name" value="Helical backbone' metal receptor"/>
    <property type="match status" value="1"/>
</dbReference>
<evidence type="ECO:0000313" key="4">
    <source>
        <dbReference type="Proteomes" id="UP001172082"/>
    </source>
</evidence>
<keyword evidence="4" id="KW-1185">Reference proteome</keyword>
<evidence type="ECO:0000256" key="1">
    <source>
        <dbReference type="ARBA" id="ARBA00022729"/>
    </source>
</evidence>
<proteinExistence type="predicted"/>
<dbReference type="PROSITE" id="PS50983">
    <property type="entry name" value="FE_B12_PBP"/>
    <property type="match status" value="1"/>
</dbReference>
<dbReference type="PANTHER" id="PTHR30535">
    <property type="entry name" value="VITAMIN B12-BINDING PROTEIN"/>
    <property type="match status" value="1"/>
</dbReference>
<reference evidence="3" key="1">
    <citation type="submission" date="2023-06" db="EMBL/GenBank/DDBJ databases">
        <title>Genomic of Parafulvivirga corallium.</title>
        <authorList>
            <person name="Wang G."/>
        </authorList>
    </citation>
    <scope>NUCLEOTIDE SEQUENCE</scope>
    <source>
        <strain evidence="3">BMA10</strain>
    </source>
</reference>
<dbReference type="NCBIfam" id="NF038402">
    <property type="entry name" value="TroA_like"/>
    <property type="match status" value="1"/>
</dbReference>
<dbReference type="PANTHER" id="PTHR30535:SF34">
    <property type="entry name" value="MOLYBDATE-BINDING PROTEIN MOLA"/>
    <property type="match status" value="1"/>
</dbReference>
<accession>A0ABT8KRF4</accession>
<keyword evidence="1" id="KW-0732">Signal</keyword>
<evidence type="ECO:0000313" key="3">
    <source>
        <dbReference type="EMBL" id="MDN5203346.1"/>
    </source>
</evidence>
<dbReference type="Proteomes" id="UP001172082">
    <property type="component" value="Unassembled WGS sequence"/>
</dbReference>
<name>A0ABT8KRF4_9BACT</name>
<evidence type="ECO:0000259" key="2">
    <source>
        <dbReference type="PROSITE" id="PS50983"/>
    </source>
</evidence>
<protein>
    <submittedName>
        <fullName evidence="3">Helical backbone metal receptor</fullName>
    </submittedName>
</protein>
<dbReference type="InterPro" id="IPR002491">
    <property type="entry name" value="ABC_transptr_periplasmic_BD"/>
</dbReference>
<keyword evidence="3" id="KW-0675">Receptor</keyword>
<organism evidence="3 4">
    <name type="scientific">Splendidivirga corallicola</name>
    <dbReference type="NCBI Taxonomy" id="3051826"/>
    <lineage>
        <taxon>Bacteria</taxon>
        <taxon>Pseudomonadati</taxon>
        <taxon>Bacteroidota</taxon>
        <taxon>Cytophagia</taxon>
        <taxon>Cytophagales</taxon>
        <taxon>Splendidivirgaceae</taxon>
        <taxon>Splendidivirga</taxon>
    </lineage>
</organism>
<feature type="domain" description="Fe/B12 periplasmic-binding" evidence="2">
    <location>
        <begin position="21"/>
        <end position="262"/>
    </location>
</feature>
<dbReference type="Pfam" id="PF01497">
    <property type="entry name" value="Peripla_BP_2"/>
    <property type="match status" value="1"/>
</dbReference>
<sequence length="262" mass="30258">MVRTVIDQMGFEITFAYPPGKIVSLVPSQTEFLFDLGLEKEIRGITKFCIHPKNQVQKIQKIGGTKKFNFEKIRNISPDIIIGNKEENYKEGIEELKKDFPVWMSDITTLSDAFHMMNSLGKITGKEEQSIRLVNGLGKDFDDFHLNVSATALYFIWRKPYMVVGGGTFIDDMLERCGFMNLASKQDRYYEISPDEIYKHSPEVILLSSEPFPFKQKHIDEFKEISPRSKIFLADGEMFSWYGTRLQYAIPYFQALGKNMKA</sequence>
<dbReference type="EMBL" id="JAUJEA010000007">
    <property type="protein sequence ID" value="MDN5203346.1"/>
    <property type="molecule type" value="Genomic_DNA"/>
</dbReference>
<dbReference type="Gene3D" id="3.40.50.1980">
    <property type="entry name" value="Nitrogenase molybdenum iron protein domain"/>
    <property type="match status" value="2"/>
</dbReference>
<comment type="caution">
    <text evidence="3">The sequence shown here is derived from an EMBL/GenBank/DDBJ whole genome shotgun (WGS) entry which is preliminary data.</text>
</comment>